<dbReference type="EMBL" id="KY499692">
    <property type="protein sequence ID" value="AQS27613.1"/>
    <property type="molecule type" value="mRNA"/>
</dbReference>
<dbReference type="OrthoDB" id="29145at2759"/>
<dbReference type="GO" id="GO:0005737">
    <property type="term" value="C:cytoplasm"/>
    <property type="evidence" value="ECO:0007669"/>
    <property type="project" value="UniProtKB-SubCell"/>
</dbReference>
<evidence type="ECO:0007829" key="20">
    <source>
        <dbReference type="ProteomicsDB" id="A0A0B4J1E7"/>
    </source>
</evidence>
<dbReference type="InterPro" id="IPR000225">
    <property type="entry name" value="Armadillo"/>
</dbReference>
<dbReference type="InterPro" id="IPR011989">
    <property type="entry name" value="ARM-like"/>
</dbReference>
<evidence type="ECO:0000259" key="14">
    <source>
        <dbReference type="PROSITE" id="PS51214"/>
    </source>
</evidence>
<evidence type="ECO:0000256" key="3">
    <source>
        <dbReference type="ARBA" id="ARBA00010394"/>
    </source>
</evidence>
<dbReference type="PANTHER" id="PTHR23316">
    <property type="entry name" value="IMPORTIN ALPHA"/>
    <property type="match status" value="1"/>
</dbReference>
<keyword evidence="5" id="KW-0963">Cytoplasm</keyword>
<keyword evidence="4 12" id="KW-0813">Transport</keyword>
<dbReference type="FunFam" id="1.20.5.690:FF:000004">
    <property type="entry name" value="Importin subunit alpha"/>
    <property type="match status" value="1"/>
</dbReference>
<dbReference type="InterPro" id="IPR002652">
    <property type="entry name" value="Importin-a_IBB"/>
</dbReference>
<dbReference type="GeneTree" id="ENSGT01050000244891"/>
<dbReference type="HOGENOM" id="CLU_018084_6_0_1"/>
<evidence type="ECO:0000256" key="5">
    <source>
        <dbReference type="ARBA" id="ARBA00022490"/>
    </source>
</evidence>
<comment type="similarity">
    <text evidence="3">Belongs to the importin alpha family.</text>
</comment>
<evidence type="ECO:0000256" key="10">
    <source>
        <dbReference type="ARBA" id="ARBA00023242"/>
    </source>
</evidence>
<reference evidence="16" key="7">
    <citation type="submission" date="2025-05" db="UniProtKB">
        <authorList>
            <consortium name="Ensembl"/>
        </authorList>
    </citation>
    <scope>IDENTIFICATION</scope>
    <source>
        <strain evidence="16">C57BL/6J</strain>
    </source>
</reference>
<dbReference type="ExpressionAtlas" id="A0A0B4J1E7">
    <property type="expression patterns" value="baseline and differential"/>
</dbReference>
<evidence type="ECO:0007829" key="19">
    <source>
        <dbReference type="PeptideAtlas" id="A0A0B4J1E7"/>
    </source>
</evidence>
<dbReference type="PROSITE" id="PS51214">
    <property type="entry name" value="IBB"/>
    <property type="match status" value="1"/>
</dbReference>
<dbReference type="SUPFAM" id="SSF48371">
    <property type="entry name" value="ARM repeat"/>
    <property type="match status" value="1"/>
</dbReference>
<evidence type="ECO:0000256" key="8">
    <source>
        <dbReference type="ARBA" id="ARBA00022927"/>
    </source>
</evidence>
<evidence type="ECO:0000256" key="11">
    <source>
        <dbReference type="PROSITE-ProRule" id="PRU00259"/>
    </source>
</evidence>
<keyword evidence="10" id="KW-0539">Nucleus</keyword>
<keyword evidence="6" id="KW-0597">Phosphoprotein</keyword>
<organism evidence="16 18">
    <name type="scientific">Mus musculus</name>
    <name type="common">Mouse</name>
    <dbReference type="NCBI Taxonomy" id="10090"/>
    <lineage>
        <taxon>Eukaryota</taxon>
        <taxon>Metazoa</taxon>
        <taxon>Chordata</taxon>
        <taxon>Craniata</taxon>
        <taxon>Vertebrata</taxon>
        <taxon>Euteleostomi</taxon>
        <taxon>Mammalia</taxon>
        <taxon>Eutheria</taxon>
        <taxon>Euarchontoglires</taxon>
        <taxon>Glires</taxon>
        <taxon>Rodentia</taxon>
        <taxon>Myomorpha</taxon>
        <taxon>Muroidea</taxon>
        <taxon>Muridae</taxon>
        <taxon>Murinae</taxon>
        <taxon>Mus</taxon>
        <taxon>Mus</taxon>
    </lineage>
</organism>
<sequence length="623" mass="68031">MGVAVKPGPQIEAASPSQPAAHSAAVAAAAAGPAVVFARAAVVPELRAGEASQEAEARRARGSERTGGRRRRRPASWERLCGAVVGADPAGPGRVGRVAGPAMADNEKLDNQRLKNFKNKGRDLETMRRQRNEVVVELRKNKRDEHLLKRRNVPQEDICEDSDIDGDYRVQNTSLEAIVQNASSDNQGIQLSAVQAARKLLSSDRNPPIDDLIKSGILPILVHCLERDDNPSLQFEAAWALTNIASGTSEQTQAVVQSNAVPLFLRLLHSPHQNVCEQAVWALGNIIGDGPQCRDYVISLGVVKPLLSFISPSIPITFLRNVTWVMVNLCRHKDPPPPMETIQEILPALCVLIHHTDVNILVDTVWALSYLTDAGNEQIQMVIDSGIVPHLVPLLSHQEVKVQTAALRAVGNIVTGTDEQTQVVLNCDALSHFPALLTHPKEKINKEAVWFLSNITAGNQQQVQAVIDANLVPMIIHLLDKGDFGTQKEAAWAISNLTISGRKDQVAYLIQQNVIPPFCNLLTVKDAQVVQVVLDGLSNILKMAEDQAETIANLIEECGGLEKIEQLQNHENEDIYKLAYEIIDQFFSSDDIDEDPSLVPESVQGGTFGFNSSTNVPTEGFQF</sequence>
<comment type="subcellular location">
    <subcellularLocation>
        <location evidence="2">Cytoplasm</location>
    </subcellularLocation>
    <subcellularLocation>
        <location evidence="1">Nucleus</location>
    </subcellularLocation>
</comment>
<keyword evidence="7" id="KW-0677">Repeat</keyword>
<name>A0A0B4J1E7_MOUSE</name>
<keyword evidence="8" id="KW-0653">Protein transport</keyword>
<feature type="repeat" description="ARM" evidence="11">
    <location>
        <begin position="259"/>
        <end position="286"/>
    </location>
</feature>
<reference evidence="16 18" key="2">
    <citation type="journal article" date="2009" name="PLoS Biol.">
        <title>Lineage-specific biology revealed by a finished genome assembly of the mouse.</title>
        <authorList>
            <consortium name="Mouse Genome Sequencing Consortium"/>
            <person name="Church D.M."/>
            <person name="Goodstadt L."/>
            <person name="Hillier L.W."/>
            <person name="Zody M.C."/>
            <person name="Goldstein S."/>
            <person name="She X."/>
            <person name="Bult C.J."/>
            <person name="Agarwala R."/>
            <person name="Cherry J.L."/>
            <person name="DiCuccio M."/>
            <person name="Hlavina W."/>
            <person name="Kapustin Y."/>
            <person name="Meric P."/>
            <person name="Maglott D."/>
            <person name="Birtle Z."/>
            <person name="Marques A.C."/>
            <person name="Graves T."/>
            <person name="Zhou S."/>
            <person name="Teague B."/>
            <person name="Potamousis K."/>
            <person name="Churas C."/>
            <person name="Place M."/>
            <person name="Herschleb J."/>
            <person name="Runnheim R."/>
            <person name="Forrest D."/>
            <person name="Amos-Landgraf J."/>
            <person name="Schwartz D.C."/>
            <person name="Cheng Z."/>
            <person name="Lindblad-Toh K."/>
            <person name="Eichler E.E."/>
            <person name="Ponting C.P."/>
        </authorList>
    </citation>
    <scope>NUCLEOTIDE SEQUENCE [LARGE SCALE GENOMIC DNA]</scope>
    <source>
        <strain evidence="16 18">C57BL/6J</strain>
    </source>
</reference>
<dbReference type="Antibodypedia" id="18521">
    <property type="antibodies" value="340 antibodies from 39 providers"/>
</dbReference>
<evidence type="ECO:0000256" key="4">
    <source>
        <dbReference type="ARBA" id="ARBA00022448"/>
    </source>
</evidence>
<dbReference type="GO" id="GO:0006606">
    <property type="term" value="P:protein import into nucleus"/>
    <property type="evidence" value="ECO:0007669"/>
    <property type="project" value="InterPro"/>
</dbReference>
<dbReference type="MGI" id="MGI:1100848">
    <property type="gene designation" value="Kpna4"/>
</dbReference>
<dbReference type="Gene3D" id="1.25.10.10">
    <property type="entry name" value="Leucine-rich Repeat Variant"/>
    <property type="match status" value="1"/>
</dbReference>
<dbReference type="ProteomicsDB" id="330831"/>
<dbReference type="Pfam" id="PF00514">
    <property type="entry name" value="Arm"/>
    <property type="match status" value="8"/>
</dbReference>
<evidence type="ECO:0000313" key="18">
    <source>
        <dbReference type="Proteomes" id="UP000000589"/>
    </source>
</evidence>
<evidence type="ECO:0000313" key="15">
    <source>
        <dbReference type="EMBL" id="AQS27613.1"/>
    </source>
</evidence>
<dbReference type="SMART" id="SM00185">
    <property type="entry name" value="ARM"/>
    <property type="match status" value="8"/>
</dbReference>
<dbReference type="InterPro" id="IPR032413">
    <property type="entry name" value="Arm_3"/>
</dbReference>
<dbReference type="Bgee" id="ENSMUSG00000027782">
    <property type="expression patterns" value="Expressed in placenta labyrinth and 259 other cell types or tissues"/>
</dbReference>
<dbReference type="Proteomes" id="UP000000589">
    <property type="component" value="Chromosome 3"/>
</dbReference>
<feature type="compositionally biased region" description="Basic and acidic residues" evidence="13">
    <location>
        <begin position="55"/>
        <end position="67"/>
    </location>
</feature>
<keyword evidence="9" id="KW-0007">Acetylation</keyword>
<evidence type="ECO:0000313" key="16">
    <source>
        <dbReference type="Ensembl" id="ENSMUSP00000029353.4"/>
    </source>
</evidence>
<reference evidence="22" key="3">
    <citation type="journal article" date="2010" name="Cell">
        <title>A tissue-specific atlas of mouse protein phosphorylation and expression.</title>
        <authorList>
            <person name="Huttlin E.L."/>
            <person name="Jedrychowski M.P."/>
            <person name="Elias J.E."/>
            <person name="Goswami T."/>
            <person name="Rad R."/>
            <person name="Beausoleil S.A."/>
            <person name="Villen J."/>
            <person name="Haas W."/>
            <person name="Sowa M.E."/>
            <person name="Gygi S.P."/>
        </authorList>
    </citation>
    <scope>IDENTIFICATION BY MASS SPECTROMETRY [LARGE SCALE ANALYSIS]</scope>
</reference>
<keyword evidence="18" id="KW-1185">Reference proteome</keyword>
<reference evidence="16" key="4">
    <citation type="journal article" date="2011" name="PLoS Biol.">
        <title>Modernizing reference genome assemblies.</title>
        <authorList>
            <person name="Church D.M."/>
            <person name="Schneider V.A."/>
            <person name="Graves T."/>
            <person name="Auger K."/>
            <person name="Cunningham F."/>
            <person name="Bouk N."/>
            <person name="Chen H.C."/>
            <person name="Agarwala R."/>
            <person name="McLaren W.M."/>
            <person name="Ritchie G.R."/>
            <person name="Albracht D."/>
            <person name="Kremitzki M."/>
            <person name="Rock S."/>
            <person name="Kotkiewicz H."/>
            <person name="Kremitzki C."/>
            <person name="Wollam A."/>
            <person name="Trani L."/>
            <person name="Fulton L."/>
            <person name="Fulton R."/>
            <person name="Matthews L."/>
            <person name="Whitehead S."/>
            <person name="Chow W."/>
            <person name="Torrance J."/>
            <person name="Dunn M."/>
            <person name="Harden G."/>
            <person name="Threadgold G."/>
            <person name="Wood J."/>
            <person name="Collins J."/>
            <person name="Heath P."/>
            <person name="Griffiths G."/>
            <person name="Pelan S."/>
            <person name="Grafham D."/>
            <person name="Eichler E.E."/>
            <person name="Weinstock G."/>
            <person name="Mardis E.R."/>
            <person name="Wilson R.K."/>
            <person name="Howe K."/>
            <person name="Flicek P."/>
            <person name="Hubbard T."/>
        </authorList>
    </citation>
    <scope>NUCLEOTIDE SEQUENCE [LARGE SCALE GENOMIC DNA]</scope>
    <source>
        <strain evidence="16">C57BL/6J</strain>
    </source>
</reference>
<feature type="repeat" description="ARM" evidence="11">
    <location>
        <begin position="216"/>
        <end position="260"/>
    </location>
</feature>
<evidence type="ECO:0000256" key="13">
    <source>
        <dbReference type="SAM" id="MobiDB-lite"/>
    </source>
</evidence>
<keyword evidence="19 20" id="KW-1267">Proteomics identification</keyword>
<evidence type="ECO:0000256" key="9">
    <source>
        <dbReference type="ARBA" id="ARBA00022990"/>
    </source>
</evidence>
<proteinExistence type="evidence at protein level"/>
<feature type="domain" description="IBB" evidence="14">
    <location>
        <begin position="97"/>
        <end position="160"/>
    </location>
</feature>
<dbReference type="AGR" id="MGI:1100848"/>
<reference evidence="15" key="6">
    <citation type="submission" date="2017-01" db="EMBL/GenBank/DDBJ databases">
        <authorList>
            <person name="Mah S.A."/>
            <person name="Swanson W.J."/>
            <person name="Moy G.W."/>
            <person name="Vacquier V.D."/>
        </authorList>
    </citation>
    <scope>NUCLEOTIDE SEQUENCE</scope>
    <source>
        <strain evidence="15">C57BL/6J</strain>
    </source>
</reference>
<evidence type="ECO:0000256" key="1">
    <source>
        <dbReference type="ARBA" id="ARBA00004123"/>
    </source>
</evidence>
<dbReference type="VEuPathDB" id="HostDB:ENSMUSG00000027782"/>
<feature type="region of interest" description="Disordered" evidence="13">
    <location>
        <begin position="47"/>
        <end position="75"/>
    </location>
</feature>
<dbReference type="InterPro" id="IPR016024">
    <property type="entry name" value="ARM-type_fold"/>
</dbReference>
<dbReference type="GO" id="GO:0061608">
    <property type="term" value="F:nuclear import signal receptor activity"/>
    <property type="evidence" value="ECO:0007669"/>
    <property type="project" value="InterPro"/>
</dbReference>
<evidence type="ECO:0000256" key="7">
    <source>
        <dbReference type="ARBA" id="ARBA00022737"/>
    </source>
</evidence>
<evidence type="ECO:0000256" key="2">
    <source>
        <dbReference type="ARBA" id="ARBA00004496"/>
    </source>
</evidence>
<reference evidence="21" key="1">
    <citation type="journal article" date="2007" name="Proc. Natl. Acad. Sci. U.S.A.">
        <title>Large-scale phosphorylation analysis of mouse liver.</title>
        <authorList>
            <person name="Villen J."/>
            <person name="Beausoleil S.A."/>
            <person name="Gerber S.A."/>
            <person name="Gygi S.P."/>
        </authorList>
    </citation>
    <scope>IDENTIFICATION BY MASS SPECTROMETRY [LARGE SCALE ANALYSIS]</scope>
</reference>
<reference evidence="15" key="5">
    <citation type="journal article" date="2017" name="Blood">
        <title>Widespread and dynamic translational control of red blood cell development.</title>
        <authorList>
            <person name="Alvarez-Dominguez J.R."/>
            <person name="Zhang X."/>
            <person name="Hu W."/>
        </authorList>
    </citation>
    <scope>NUCLEOTIDE SEQUENCE</scope>
    <source>
        <strain evidence="15">C57BL/6J</strain>
    </source>
</reference>
<accession>A0A0B4J1E7</accession>
<gene>
    <name evidence="16 17" type="primary">Kpna4</name>
</gene>
<protein>
    <submittedName>
        <fullName evidence="16">Karyopherin subunit alpha 4</fullName>
    </submittedName>
</protein>
<feature type="compositionally biased region" description="Low complexity" evidence="13">
    <location>
        <begin position="13"/>
        <end position="26"/>
    </location>
</feature>
<evidence type="ECO:0007829" key="22">
    <source>
        <dbReference type="PubMed" id="21183079"/>
    </source>
</evidence>
<dbReference type="Pfam" id="PF01749">
    <property type="entry name" value="IBB"/>
    <property type="match status" value="1"/>
</dbReference>
<dbReference type="FunFam" id="1.25.10.10:FF:000009">
    <property type="entry name" value="Importin subunit alpha"/>
    <property type="match status" value="1"/>
</dbReference>
<evidence type="ECO:0000256" key="6">
    <source>
        <dbReference type="ARBA" id="ARBA00022553"/>
    </source>
</evidence>
<evidence type="ECO:0000313" key="17">
    <source>
        <dbReference type="MGI" id="MGI:1100848"/>
    </source>
</evidence>
<dbReference type="SMR" id="A0A0B4J1E7"/>
<dbReference type="AlphaFoldDB" id="A0A0B4J1E7"/>
<evidence type="ECO:0007829" key="21">
    <source>
        <dbReference type="PubMed" id="17242355"/>
    </source>
</evidence>
<dbReference type="Ensembl" id="ENSMUST00000029353.9">
    <property type="protein sequence ID" value="ENSMUSP00000029353.4"/>
    <property type="gene ID" value="ENSMUSG00000027782.11"/>
</dbReference>
<dbReference type="PROSITE" id="PS50176">
    <property type="entry name" value="ARM_REPEAT"/>
    <property type="match status" value="3"/>
</dbReference>
<feature type="repeat" description="ARM" evidence="11">
    <location>
        <begin position="386"/>
        <end position="424"/>
    </location>
</feature>
<feature type="region of interest" description="Disordered" evidence="13">
    <location>
        <begin position="1"/>
        <end position="26"/>
    </location>
</feature>
<dbReference type="Gene3D" id="1.20.5.690">
    <property type="entry name" value="Importin-alpha, importin-beta-binding domain"/>
    <property type="match status" value="1"/>
</dbReference>
<dbReference type="Pfam" id="PF16186">
    <property type="entry name" value="Arm_3"/>
    <property type="match status" value="1"/>
</dbReference>
<dbReference type="GO" id="GO:0005634">
    <property type="term" value="C:nucleus"/>
    <property type="evidence" value="ECO:0007669"/>
    <property type="project" value="UniProtKB-SubCell"/>
</dbReference>
<dbReference type="InterPro" id="IPR036975">
    <property type="entry name" value="Importin-a_IBB_sf"/>
</dbReference>
<evidence type="ECO:0000256" key="12">
    <source>
        <dbReference type="PROSITE-ProRule" id="PRU00561"/>
    </source>
</evidence>